<dbReference type="SUPFAM" id="SSF52172">
    <property type="entry name" value="CheY-like"/>
    <property type="match status" value="2"/>
</dbReference>
<dbReference type="STRING" id="889378.Spiaf_0731"/>
<evidence type="ECO:0000256" key="10">
    <source>
        <dbReference type="ARBA" id="ARBA00022840"/>
    </source>
</evidence>
<keyword evidence="4" id="KW-1003">Cell membrane</keyword>
<dbReference type="AlphaFoldDB" id="H9UH36"/>
<dbReference type="PROSITE" id="PS50894">
    <property type="entry name" value="HPT"/>
    <property type="match status" value="1"/>
</dbReference>
<dbReference type="FunFam" id="1.10.287.130:FF:000038">
    <property type="entry name" value="Sensory transduction histidine kinase"/>
    <property type="match status" value="1"/>
</dbReference>
<evidence type="ECO:0000259" key="22">
    <source>
        <dbReference type="PROSITE" id="PS50894"/>
    </source>
</evidence>
<feature type="modified residue" description="Phosphohistidine" evidence="15">
    <location>
        <position position="939"/>
    </location>
</feature>
<feature type="domain" description="HPt" evidence="22">
    <location>
        <begin position="900"/>
        <end position="993"/>
    </location>
</feature>
<keyword evidence="11 18" id="KW-1133">Transmembrane helix</keyword>
<evidence type="ECO:0000256" key="15">
    <source>
        <dbReference type="PROSITE-ProRule" id="PRU00110"/>
    </source>
</evidence>
<evidence type="ECO:0000256" key="8">
    <source>
        <dbReference type="ARBA" id="ARBA00022741"/>
    </source>
</evidence>
<feature type="domain" description="Response regulatory" evidence="21">
    <location>
        <begin position="614"/>
        <end position="734"/>
    </location>
</feature>
<dbReference type="EMBL" id="CP003282">
    <property type="protein sequence ID" value="AFG36829.1"/>
    <property type="molecule type" value="Genomic_DNA"/>
</dbReference>
<dbReference type="HOGENOM" id="CLU_301083_0_0_12"/>
<dbReference type="GO" id="GO:0005886">
    <property type="term" value="C:plasma membrane"/>
    <property type="evidence" value="ECO:0007669"/>
    <property type="project" value="UniProtKB-SubCell"/>
</dbReference>
<dbReference type="Gene3D" id="1.20.120.160">
    <property type="entry name" value="HPT domain"/>
    <property type="match status" value="1"/>
</dbReference>
<dbReference type="SUPFAM" id="SSF55874">
    <property type="entry name" value="ATPase domain of HSP90 chaperone/DNA topoisomerase II/histidine kinase"/>
    <property type="match status" value="1"/>
</dbReference>
<dbReference type="InterPro" id="IPR036097">
    <property type="entry name" value="HisK_dim/P_sf"/>
</dbReference>
<sequence>MRMYNKPWCILLFSVLFLCATLNAFSNATDITDPDTVYLAVLAFRPKNEVAEKWQPLIEYLDDAIPEYRFVLQPLTYPELEQAVKNGATDVVLTQPSHYILLTYRDGLLSPLATLVERDGPYALAQFGGVILTKADRQDIQEIEDLRGKRIATSSMSSLGSYQMQAREAKQRGIDLPRHARIIETGQPQDKAVEAVLANEVDVAFVRTGVIESMTQRGSLDHELLQVINSSDSPDFPFVLSTRLYPEWPLAVMPWVDEAVARRIATAVLGLPHDGAIASQIGITGFTIPHDYQPVAALLSDLRLPPYDKAPTFTLVDIWAQYSLPIVGSFLALAVILLLLLMVVRRQLELKAVMQSLDDAKDRAESANRAKSEFLANMSHEIRTPLNGVIGFTDLLKTTPLSAVQQQYVDNAYESGHTLLGIVNDILDFSKIEAGMLQLEKIKTDIFHLLETSIDLVRFQAGEKNLELLLQVDQSLPRFVLTDPIRLKQVLANLLSNAVKFTQQGEIELQVKYEPLDGTNGTLSFFVRDTGIGITEKQREKLFKAFSQADSSTTRQFGGTGLGLIISELIVNKLGGKILVDSTEGEGTTFYFEIVTEVEDGDRLQDVSIAHITRCLIIDDNANNRLILEGMLTSWGVEHESCNNGLAALKLLETSRPFDAVICDYHMPHVDGLETIRMIREKLKLTAEELPVILLHSSSDDVELHRKCEELDIRFRLTKPVKSHDLHAYLSQVHGSYQKPVQNVDANAPQPAPAVFKSANILIAEDVPMNMLLIKTLIARLYPDVTIHEAHHGVDAVKLMKEVEPELIFMDVQMPQLDGLGATKQIRALEKERGTHVPIIALTAGALQDEKDKCIAAGMDDFLTKPLEKRRIQDVLEKYLARKKDTDHFCKETLLARTASTKLTDELIEIALSSVEARIEKMGNAINSHDTASILNLAHQLKGTAANLSCNLLVEILDAIEQIAIVNNNLFSLTGKFTELQNEWETVKAMLKE</sequence>
<dbReference type="SUPFAM" id="SSF53850">
    <property type="entry name" value="Periplasmic binding protein-like II"/>
    <property type="match status" value="1"/>
</dbReference>
<evidence type="ECO:0000256" key="3">
    <source>
        <dbReference type="ARBA" id="ARBA00012438"/>
    </source>
</evidence>
<evidence type="ECO:0000256" key="2">
    <source>
        <dbReference type="ARBA" id="ARBA00004651"/>
    </source>
</evidence>
<feature type="domain" description="Response regulatory" evidence="21">
    <location>
        <begin position="760"/>
        <end position="880"/>
    </location>
</feature>
<evidence type="ECO:0000256" key="1">
    <source>
        <dbReference type="ARBA" id="ARBA00000085"/>
    </source>
</evidence>
<dbReference type="GO" id="GO:0005524">
    <property type="term" value="F:ATP binding"/>
    <property type="evidence" value="ECO:0007669"/>
    <property type="project" value="UniProtKB-KW"/>
</dbReference>
<evidence type="ECO:0000313" key="24">
    <source>
        <dbReference type="Proteomes" id="UP000007383"/>
    </source>
</evidence>
<dbReference type="InterPro" id="IPR008207">
    <property type="entry name" value="Sig_transdc_His_kin_Hpt_dom"/>
</dbReference>
<dbReference type="PROSITE" id="PS50109">
    <property type="entry name" value="HIS_KIN"/>
    <property type="match status" value="1"/>
</dbReference>
<feature type="chain" id="PRO_5003622746" description="histidine kinase" evidence="19">
    <location>
        <begin position="25"/>
        <end position="993"/>
    </location>
</feature>
<reference evidence="24" key="1">
    <citation type="journal article" date="2013" name="Stand. Genomic Sci.">
        <title>Complete genome sequence of the halophilic bacterium Spirochaeta africana type strain (Z-7692(T)) from the alkaline Lake Magadi in the East African Rift.</title>
        <authorList>
            <person name="Liolos K."/>
            <person name="Abt B."/>
            <person name="Scheuner C."/>
            <person name="Teshima H."/>
            <person name="Held B."/>
            <person name="Lapidus A."/>
            <person name="Nolan M."/>
            <person name="Lucas S."/>
            <person name="Deshpande S."/>
            <person name="Cheng J.F."/>
            <person name="Tapia R."/>
            <person name="Goodwin L.A."/>
            <person name="Pitluck S."/>
            <person name="Pagani I."/>
            <person name="Ivanova N."/>
            <person name="Mavromatis K."/>
            <person name="Mikhailova N."/>
            <person name="Huntemann M."/>
            <person name="Pati A."/>
            <person name="Chen A."/>
            <person name="Palaniappan K."/>
            <person name="Land M."/>
            <person name="Rohde M."/>
            <person name="Tindall B.J."/>
            <person name="Detter J.C."/>
            <person name="Goker M."/>
            <person name="Bristow J."/>
            <person name="Eisen J.A."/>
            <person name="Markowitz V."/>
            <person name="Hugenholtz P."/>
            <person name="Woyke T."/>
            <person name="Klenk H.P."/>
            <person name="Kyrpides N.C."/>
        </authorList>
    </citation>
    <scope>NUCLEOTIDE SEQUENCE</scope>
    <source>
        <strain evidence="24">ATCC 700263 / DSM 8902 / Z-7692</strain>
    </source>
</reference>
<dbReference type="InterPro" id="IPR005467">
    <property type="entry name" value="His_kinase_dom"/>
</dbReference>
<keyword evidence="19" id="KW-0732">Signal</keyword>
<dbReference type="InterPro" id="IPR036890">
    <property type="entry name" value="HATPase_C_sf"/>
</dbReference>
<dbReference type="Pfam" id="PF01627">
    <property type="entry name" value="Hpt"/>
    <property type="match status" value="1"/>
</dbReference>
<dbReference type="SMART" id="SM00448">
    <property type="entry name" value="REC"/>
    <property type="match status" value="2"/>
</dbReference>
<dbReference type="OrthoDB" id="6192248at2"/>
<dbReference type="eggNOG" id="COG0642">
    <property type="taxonomic scope" value="Bacteria"/>
</dbReference>
<dbReference type="PANTHER" id="PTHR45339:SF1">
    <property type="entry name" value="HYBRID SIGNAL TRANSDUCTION HISTIDINE KINASE J"/>
    <property type="match status" value="1"/>
</dbReference>
<evidence type="ECO:0000256" key="12">
    <source>
        <dbReference type="ARBA" id="ARBA00023012"/>
    </source>
</evidence>
<evidence type="ECO:0000313" key="23">
    <source>
        <dbReference type="EMBL" id="AFG36829.1"/>
    </source>
</evidence>
<dbReference type="PATRIC" id="fig|889378.3.peg.739"/>
<dbReference type="InterPro" id="IPR036641">
    <property type="entry name" value="HPT_dom_sf"/>
</dbReference>
<comment type="catalytic activity">
    <reaction evidence="1">
        <text>ATP + protein L-histidine = ADP + protein N-phospho-L-histidine.</text>
        <dbReference type="EC" id="2.7.13.3"/>
    </reaction>
</comment>
<feature type="transmembrane region" description="Helical" evidence="18">
    <location>
        <begin position="322"/>
        <end position="344"/>
    </location>
</feature>
<dbReference type="SUPFAM" id="SSF47384">
    <property type="entry name" value="Homodimeric domain of signal transducing histidine kinase"/>
    <property type="match status" value="1"/>
</dbReference>
<dbReference type="Pfam" id="PF12974">
    <property type="entry name" value="Phosphonate-bd"/>
    <property type="match status" value="1"/>
</dbReference>
<evidence type="ECO:0000256" key="19">
    <source>
        <dbReference type="SAM" id="SignalP"/>
    </source>
</evidence>
<feature type="coiled-coil region" evidence="17">
    <location>
        <begin position="350"/>
        <end position="377"/>
    </location>
</feature>
<dbReference type="EC" id="2.7.13.3" evidence="3"/>
<dbReference type="InterPro" id="IPR004358">
    <property type="entry name" value="Sig_transdc_His_kin-like_C"/>
</dbReference>
<evidence type="ECO:0000256" key="6">
    <source>
        <dbReference type="ARBA" id="ARBA00022679"/>
    </source>
</evidence>
<keyword evidence="5 16" id="KW-0597">Phosphoprotein</keyword>
<evidence type="ECO:0000256" key="9">
    <source>
        <dbReference type="ARBA" id="ARBA00022777"/>
    </source>
</evidence>
<dbReference type="eggNOG" id="COG3221">
    <property type="taxonomic scope" value="Bacteria"/>
</dbReference>
<evidence type="ECO:0000256" key="17">
    <source>
        <dbReference type="SAM" id="Coils"/>
    </source>
</evidence>
<dbReference type="InterPro" id="IPR011006">
    <property type="entry name" value="CheY-like_superfamily"/>
</dbReference>
<keyword evidence="7 18" id="KW-0812">Transmembrane</keyword>
<dbReference type="Pfam" id="PF00072">
    <property type="entry name" value="Response_reg"/>
    <property type="match status" value="2"/>
</dbReference>
<feature type="modified residue" description="4-aspartylphosphate" evidence="16">
    <location>
        <position position="664"/>
    </location>
</feature>
<dbReference type="InterPro" id="IPR003594">
    <property type="entry name" value="HATPase_dom"/>
</dbReference>
<evidence type="ECO:0000256" key="4">
    <source>
        <dbReference type="ARBA" id="ARBA00022475"/>
    </source>
</evidence>
<dbReference type="CDD" id="cd00082">
    <property type="entry name" value="HisKA"/>
    <property type="match status" value="1"/>
</dbReference>
<feature type="domain" description="Histidine kinase" evidence="20">
    <location>
        <begin position="377"/>
        <end position="598"/>
    </location>
</feature>
<keyword evidence="10" id="KW-0067">ATP-binding</keyword>
<dbReference type="CDD" id="cd16922">
    <property type="entry name" value="HATPase_EvgS-ArcB-TorS-like"/>
    <property type="match status" value="1"/>
</dbReference>
<dbReference type="PRINTS" id="PR00344">
    <property type="entry name" value="BCTRLSENSOR"/>
</dbReference>
<dbReference type="InterPro" id="IPR001789">
    <property type="entry name" value="Sig_transdc_resp-reg_receiver"/>
</dbReference>
<dbReference type="Pfam" id="PF02518">
    <property type="entry name" value="HATPase_c"/>
    <property type="match status" value="1"/>
</dbReference>
<keyword evidence="8" id="KW-0547">Nucleotide-binding</keyword>
<name>H9UH36_SPIAZ</name>
<keyword evidence="24" id="KW-1185">Reference proteome</keyword>
<accession>H9UH36</accession>
<comment type="subcellular location">
    <subcellularLocation>
        <location evidence="2">Cell membrane</location>
        <topology evidence="2">Multi-pass membrane protein</topology>
    </subcellularLocation>
</comment>
<evidence type="ECO:0000256" key="14">
    <source>
        <dbReference type="ARBA" id="ARBA00023306"/>
    </source>
</evidence>
<keyword evidence="17" id="KW-0175">Coiled coil</keyword>
<keyword evidence="14" id="KW-0131">Cell cycle</keyword>
<dbReference type="Pfam" id="PF00512">
    <property type="entry name" value="HisKA"/>
    <property type="match status" value="1"/>
</dbReference>
<evidence type="ECO:0000256" key="5">
    <source>
        <dbReference type="ARBA" id="ARBA00022553"/>
    </source>
</evidence>
<keyword evidence="13 18" id="KW-0472">Membrane</keyword>
<organism evidence="23 24">
    <name type="scientific">Spirochaeta africana (strain ATCC 700263 / DSM 8902 / Z-7692)</name>
    <dbReference type="NCBI Taxonomy" id="889378"/>
    <lineage>
        <taxon>Bacteria</taxon>
        <taxon>Pseudomonadati</taxon>
        <taxon>Spirochaetota</taxon>
        <taxon>Spirochaetia</taxon>
        <taxon>Spirochaetales</taxon>
        <taxon>Spirochaetaceae</taxon>
        <taxon>Spirochaeta</taxon>
    </lineage>
</organism>
<dbReference type="FunFam" id="3.30.565.10:FF:000010">
    <property type="entry name" value="Sensor histidine kinase RcsC"/>
    <property type="match status" value="1"/>
</dbReference>
<dbReference type="Gene3D" id="3.40.190.10">
    <property type="entry name" value="Periplasmic binding protein-like II"/>
    <property type="match status" value="2"/>
</dbReference>
<evidence type="ECO:0000256" key="11">
    <source>
        <dbReference type="ARBA" id="ARBA00022989"/>
    </source>
</evidence>
<dbReference type="eggNOG" id="COG5002">
    <property type="taxonomic scope" value="Bacteria"/>
</dbReference>
<gene>
    <name evidence="23" type="ordered locus">Spiaf_0731</name>
</gene>
<keyword evidence="12" id="KW-0902">Two-component regulatory system</keyword>
<dbReference type="KEGG" id="sfc:Spiaf_0731"/>
<feature type="modified residue" description="4-aspartylphosphate" evidence="16">
    <location>
        <position position="811"/>
    </location>
</feature>
<evidence type="ECO:0000259" key="21">
    <source>
        <dbReference type="PROSITE" id="PS50110"/>
    </source>
</evidence>
<dbReference type="Gene3D" id="1.10.287.130">
    <property type="match status" value="1"/>
</dbReference>
<dbReference type="SMART" id="SM00387">
    <property type="entry name" value="HATPase_c"/>
    <property type="match status" value="1"/>
</dbReference>
<dbReference type="PANTHER" id="PTHR45339">
    <property type="entry name" value="HYBRID SIGNAL TRANSDUCTION HISTIDINE KINASE J"/>
    <property type="match status" value="1"/>
</dbReference>
<dbReference type="Proteomes" id="UP000007383">
    <property type="component" value="Chromosome"/>
</dbReference>
<dbReference type="CDD" id="cd17546">
    <property type="entry name" value="REC_hyHK_CKI1_RcsC-like"/>
    <property type="match status" value="2"/>
</dbReference>
<feature type="signal peptide" evidence="19">
    <location>
        <begin position="1"/>
        <end position="24"/>
    </location>
</feature>
<dbReference type="Gene3D" id="3.40.50.2300">
    <property type="match status" value="2"/>
</dbReference>
<evidence type="ECO:0000256" key="18">
    <source>
        <dbReference type="SAM" id="Phobius"/>
    </source>
</evidence>
<dbReference type="Gene3D" id="3.30.565.10">
    <property type="entry name" value="Histidine kinase-like ATPase, C-terminal domain"/>
    <property type="match status" value="1"/>
</dbReference>
<evidence type="ECO:0000256" key="7">
    <source>
        <dbReference type="ARBA" id="ARBA00022692"/>
    </source>
</evidence>
<dbReference type="GO" id="GO:0000155">
    <property type="term" value="F:phosphorelay sensor kinase activity"/>
    <property type="evidence" value="ECO:0007669"/>
    <property type="project" value="InterPro"/>
</dbReference>
<protein>
    <recommendedName>
        <fullName evidence="3">histidine kinase</fullName>
        <ecNumber evidence="3">2.7.13.3</ecNumber>
    </recommendedName>
</protein>
<keyword evidence="9 23" id="KW-0418">Kinase</keyword>
<keyword evidence="6" id="KW-0808">Transferase</keyword>
<evidence type="ECO:0000256" key="16">
    <source>
        <dbReference type="PROSITE-ProRule" id="PRU00169"/>
    </source>
</evidence>
<evidence type="ECO:0000259" key="20">
    <source>
        <dbReference type="PROSITE" id="PS50109"/>
    </source>
</evidence>
<dbReference type="SUPFAM" id="SSF47226">
    <property type="entry name" value="Histidine-containing phosphotransfer domain, HPT domain"/>
    <property type="match status" value="1"/>
</dbReference>
<proteinExistence type="predicted"/>
<dbReference type="PROSITE" id="PS50110">
    <property type="entry name" value="RESPONSE_REGULATORY"/>
    <property type="match status" value="2"/>
</dbReference>
<dbReference type="SMART" id="SM00388">
    <property type="entry name" value="HisKA"/>
    <property type="match status" value="1"/>
</dbReference>
<dbReference type="InterPro" id="IPR003661">
    <property type="entry name" value="HisK_dim/P_dom"/>
</dbReference>
<evidence type="ECO:0000256" key="13">
    <source>
        <dbReference type="ARBA" id="ARBA00023136"/>
    </source>
</evidence>